<reference evidence="3" key="1">
    <citation type="submission" date="2019-11" db="EMBL/GenBank/DDBJ databases">
        <title>Genomic insights into an expanded diversity of filamentous marine cyanobacteria reveals the extraordinary biosynthetic potential of Moorea and Okeania.</title>
        <authorList>
            <person name="Ferreira Leao T."/>
            <person name="Wang M."/>
            <person name="Moss N."/>
            <person name="Da Silva R."/>
            <person name="Sanders J."/>
            <person name="Nurk S."/>
            <person name="Gurevich A."/>
            <person name="Humphrey G."/>
            <person name="Reher R."/>
            <person name="Zhu Q."/>
            <person name="Belda-Ferre P."/>
            <person name="Glukhov E."/>
            <person name="Rex R."/>
            <person name="Dorrestein P.C."/>
            <person name="Knight R."/>
            <person name="Pevzner P."/>
            <person name="Gerwick W.H."/>
            <person name="Gerwick L."/>
        </authorList>
    </citation>
    <scope>NUCLEOTIDE SEQUENCE</scope>
    <source>
        <strain evidence="3">SIO1C4</strain>
    </source>
</reference>
<gene>
    <name evidence="3" type="ORF">F6J89_16215</name>
</gene>
<name>A0A6B3NC17_9CYAN</name>
<protein>
    <submittedName>
        <fullName evidence="3">Anti-sigma regulatory factor</fullName>
    </submittedName>
</protein>
<dbReference type="GO" id="GO:0004674">
    <property type="term" value="F:protein serine/threonine kinase activity"/>
    <property type="evidence" value="ECO:0007669"/>
    <property type="project" value="UniProtKB-KW"/>
</dbReference>
<organism evidence="3">
    <name type="scientific">Symploca sp. SIO1C4</name>
    <dbReference type="NCBI Taxonomy" id="2607765"/>
    <lineage>
        <taxon>Bacteria</taxon>
        <taxon>Bacillati</taxon>
        <taxon>Cyanobacteriota</taxon>
        <taxon>Cyanophyceae</taxon>
        <taxon>Coleofasciculales</taxon>
        <taxon>Coleofasciculaceae</taxon>
        <taxon>Symploca</taxon>
    </lineage>
</organism>
<evidence type="ECO:0000259" key="2">
    <source>
        <dbReference type="Pfam" id="PF13581"/>
    </source>
</evidence>
<keyword evidence="1" id="KW-0808">Transferase</keyword>
<evidence type="ECO:0000313" key="3">
    <source>
        <dbReference type="EMBL" id="NER29130.1"/>
    </source>
</evidence>
<sequence>MNLETLKVTGTLDSLAVISKYIKTVCKTVKLDHHTAYKLRLAVDEIATNIIIHGYESSGIKGDLFFQFQIDEQALTIFIEDTGILYNPLEQETPNDLEKPLEERKIGGLGIYLAIQSVDQFLYERKGNINRNILVINR</sequence>
<keyword evidence="1" id="KW-0723">Serine/threonine-protein kinase</keyword>
<dbReference type="SUPFAM" id="SSF55874">
    <property type="entry name" value="ATPase domain of HSP90 chaperone/DNA topoisomerase II/histidine kinase"/>
    <property type="match status" value="1"/>
</dbReference>
<feature type="domain" description="Histidine kinase/HSP90-like ATPase" evidence="2">
    <location>
        <begin position="10"/>
        <end position="128"/>
    </location>
</feature>
<dbReference type="AlphaFoldDB" id="A0A6B3NC17"/>
<keyword evidence="1" id="KW-0418">Kinase</keyword>
<dbReference type="Pfam" id="PF13581">
    <property type="entry name" value="HATPase_c_2"/>
    <property type="match status" value="1"/>
</dbReference>
<dbReference type="Gene3D" id="3.30.565.10">
    <property type="entry name" value="Histidine kinase-like ATPase, C-terminal domain"/>
    <property type="match status" value="1"/>
</dbReference>
<dbReference type="InterPro" id="IPR050267">
    <property type="entry name" value="Anti-sigma-factor_SerPK"/>
</dbReference>
<dbReference type="PANTHER" id="PTHR35526">
    <property type="entry name" value="ANTI-SIGMA-F FACTOR RSBW-RELATED"/>
    <property type="match status" value="1"/>
</dbReference>
<proteinExistence type="predicted"/>
<dbReference type="PANTHER" id="PTHR35526:SF6">
    <property type="entry name" value="SLR1861 PROTEIN"/>
    <property type="match status" value="1"/>
</dbReference>
<evidence type="ECO:0000256" key="1">
    <source>
        <dbReference type="ARBA" id="ARBA00022527"/>
    </source>
</evidence>
<accession>A0A6B3NC17</accession>
<dbReference type="CDD" id="cd16936">
    <property type="entry name" value="HATPase_RsbW-like"/>
    <property type="match status" value="1"/>
</dbReference>
<comment type="caution">
    <text evidence="3">The sequence shown here is derived from an EMBL/GenBank/DDBJ whole genome shotgun (WGS) entry which is preliminary data.</text>
</comment>
<dbReference type="EMBL" id="JAAHFQ010000313">
    <property type="protein sequence ID" value="NER29130.1"/>
    <property type="molecule type" value="Genomic_DNA"/>
</dbReference>
<dbReference type="InterPro" id="IPR003594">
    <property type="entry name" value="HATPase_dom"/>
</dbReference>
<dbReference type="InterPro" id="IPR036890">
    <property type="entry name" value="HATPase_C_sf"/>
</dbReference>